<dbReference type="OrthoDB" id="9797506at2"/>
<dbReference type="CDD" id="cd00865">
    <property type="entry name" value="PEBP_bact_arch"/>
    <property type="match status" value="1"/>
</dbReference>
<gene>
    <name evidence="1" type="ORF">EWM59_03115</name>
</gene>
<proteinExistence type="predicted"/>
<evidence type="ECO:0000313" key="2">
    <source>
        <dbReference type="Proteomes" id="UP000293162"/>
    </source>
</evidence>
<dbReference type="InterPro" id="IPR005247">
    <property type="entry name" value="YbhB_YbcL/LppC-like"/>
</dbReference>
<dbReference type="PANTHER" id="PTHR30289">
    <property type="entry name" value="UNCHARACTERIZED PROTEIN YBCL-RELATED"/>
    <property type="match status" value="1"/>
</dbReference>
<evidence type="ECO:0000313" key="1">
    <source>
        <dbReference type="EMBL" id="RYU97289.1"/>
    </source>
</evidence>
<dbReference type="RefSeq" id="WP_130019485.1">
    <property type="nucleotide sequence ID" value="NZ_SEWF01000003.1"/>
</dbReference>
<comment type="caution">
    <text evidence="1">The sequence shown here is derived from an EMBL/GenBank/DDBJ whole genome shotgun (WGS) entry which is preliminary data.</text>
</comment>
<dbReference type="EMBL" id="SEWF01000003">
    <property type="protein sequence ID" value="RYU97289.1"/>
    <property type="molecule type" value="Genomic_DNA"/>
</dbReference>
<dbReference type="PANTHER" id="PTHR30289:SF1">
    <property type="entry name" value="PEBP (PHOSPHATIDYLETHANOLAMINE-BINDING PROTEIN) FAMILY PROTEIN"/>
    <property type="match status" value="1"/>
</dbReference>
<keyword evidence="2" id="KW-1185">Reference proteome</keyword>
<dbReference type="InterPro" id="IPR036610">
    <property type="entry name" value="PEBP-like_sf"/>
</dbReference>
<dbReference type="InterPro" id="IPR008914">
    <property type="entry name" value="PEBP"/>
</dbReference>
<dbReference type="SUPFAM" id="SSF49777">
    <property type="entry name" value="PEBP-like"/>
    <property type="match status" value="1"/>
</dbReference>
<organism evidence="1 2">
    <name type="scientific">Emticicia agri</name>
    <dbReference type="NCBI Taxonomy" id="2492393"/>
    <lineage>
        <taxon>Bacteria</taxon>
        <taxon>Pseudomonadati</taxon>
        <taxon>Bacteroidota</taxon>
        <taxon>Cytophagia</taxon>
        <taxon>Cytophagales</taxon>
        <taxon>Leadbetterellaceae</taxon>
        <taxon>Emticicia</taxon>
    </lineage>
</organism>
<reference evidence="1 2" key="1">
    <citation type="submission" date="2019-02" db="EMBL/GenBank/DDBJ databases">
        <title>Bacterial novel species Emticicia sp. 17J42-9 isolated from soil.</title>
        <authorList>
            <person name="Jung H.-Y."/>
        </authorList>
    </citation>
    <scope>NUCLEOTIDE SEQUENCE [LARGE SCALE GENOMIC DNA]</scope>
    <source>
        <strain evidence="1 2">17J42-9</strain>
    </source>
</reference>
<name>A0A4Q5M584_9BACT</name>
<sequence>MEANDDSLKEKNFTLKSNNLKGQATAKEFFNSFGCTGQNTSPHLSWSGAPNETESFAVTIYDTVAPSGSGWWHWLIFNIPADVTELEPDAGDVTKTIAPERCVQSINDYSTLGYGGPCPPPGNLHQYIITVFALKTTLDLDKNTNPAVVGFNINANTIAKASMVIYGKR</sequence>
<dbReference type="Pfam" id="PF01161">
    <property type="entry name" value="PBP"/>
    <property type="match status" value="1"/>
</dbReference>
<accession>A0A4Q5M584</accession>
<protein>
    <submittedName>
        <fullName evidence="1">YbhB/YbcL family Raf kinase inhibitor-like protein</fullName>
    </submittedName>
</protein>
<dbReference type="Proteomes" id="UP000293162">
    <property type="component" value="Unassembled WGS sequence"/>
</dbReference>
<dbReference type="NCBIfam" id="TIGR00481">
    <property type="entry name" value="YbhB/YbcL family Raf kinase inhibitor-like protein"/>
    <property type="match status" value="1"/>
</dbReference>
<dbReference type="AlphaFoldDB" id="A0A4Q5M584"/>
<dbReference type="Gene3D" id="3.90.280.10">
    <property type="entry name" value="PEBP-like"/>
    <property type="match status" value="1"/>
</dbReference>